<dbReference type="EMBL" id="JAGINT010000002">
    <property type="protein sequence ID" value="MBP2354434.1"/>
    <property type="molecule type" value="Genomic_DNA"/>
</dbReference>
<comment type="caution">
    <text evidence="3">The sequence shown here is derived from an EMBL/GenBank/DDBJ whole genome shotgun (WGS) entry which is preliminary data.</text>
</comment>
<dbReference type="InterPro" id="IPR004838">
    <property type="entry name" value="NHTrfase_class1_PyrdxlP-BS"/>
</dbReference>
<evidence type="ECO:0000313" key="3">
    <source>
        <dbReference type="EMBL" id="MBP2354434.1"/>
    </source>
</evidence>
<protein>
    <recommendedName>
        <fullName evidence="1">Aminotransferase</fullName>
        <ecNumber evidence="1">2.6.1.-</ecNumber>
    </recommendedName>
</protein>
<evidence type="ECO:0000259" key="2">
    <source>
        <dbReference type="Pfam" id="PF00155"/>
    </source>
</evidence>
<evidence type="ECO:0000256" key="1">
    <source>
        <dbReference type="RuleBase" id="RU000481"/>
    </source>
</evidence>
<dbReference type="SUPFAM" id="SSF53383">
    <property type="entry name" value="PLP-dependent transferases"/>
    <property type="match status" value="1"/>
</dbReference>
<organism evidence="3 4">
    <name type="scientific">Kribbella aluminosa</name>
    <dbReference type="NCBI Taxonomy" id="416017"/>
    <lineage>
        <taxon>Bacteria</taxon>
        <taxon>Bacillati</taxon>
        <taxon>Actinomycetota</taxon>
        <taxon>Actinomycetes</taxon>
        <taxon>Propionibacteriales</taxon>
        <taxon>Kribbellaceae</taxon>
        <taxon>Kribbella</taxon>
    </lineage>
</organism>
<sequence>MPKFPRHQIMSLTGEQARHELGESYGPDLRLAELLTPELAELELGYGTAAGDVRLRTAIAERHGVRADEVVVTVGGMHAIFLLAYLLAERGEVVTTAPEFPMTRSAFETVGASVRVVPVSFDDGYRVRADAVRAQLTPDTKLVSLATPQNPSGVAVPRSVLREIVDAMAVVCPDAYLLVDETYRSATYGVDQVADTAVELGPRVVSVASLSKCHGAAGLRIGWVISTDPGLVERLVTAKFSTVVSASPVCEALAVRVFEKENLAERSGWLEQNLLITQDWVAANGQLVEWVRPSAGALCVIRVKVDLGRFKQEAAETGVRLADGDWFGDEPRVFRLGFGYLPAPELKADLDALTTALVRAAAGQPGVGVRLGM</sequence>
<dbReference type="Gene3D" id="3.90.1150.10">
    <property type="entry name" value="Aspartate Aminotransferase, domain 1"/>
    <property type="match status" value="1"/>
</dbReference>
<feature type="domain" description="Aminotransferase class I/classII large" evidence="2">
    <location>
        <begin position="44"/>
        <end position="254"/>
    </location>
</feature>
<keyword evidence="4" id="KW-1185">Reference proteome</keyword>
<dbReference type="InterPro" id="IPR004839">
    <property type="entry name" value="Aminotransferase_I/II_large"/>
</dbReference>
<dbReference type="PANTHER" id="PTHR43510:SF1">
    <property type="entry name" value="AMINOTRANSFERASE FUNCTION, HYPOTHETICAL (EUROFUNG)"/>
    <property type="match status" value="1"/>
</dbReference>
<name>A0ABS4US20_9ACTN</name>
<dbReference type="PROSITE" id="PS00105">
    <property type="entry name" value="AA_TRANSFER_CLASS_1"/>
    <property type="match status" value="1"/>
</dbReference>
<dbReference type="Proteomes" id="UP000755585">
    <property type="component" value="Unassembled WGS sequence"/>
</dbReference>
<proteinExistence type="inferred from homology"/>
<dbReference type="Gene3D" id="3.40.640.10">
    <property type="entry name" value="Type I PLP-dependent aspartate aminotransferase-like (Major domain)"/>
    <property type="match status" value="1"/>
</dbReference>
<dbReference type="CDD" id="cd00609">
    <property type="entry name" value="AAT_like"/>
    <property type="match status" value="1"/>
</dbReference>
<gene>
    <name evidence="3" type="ORF">JOF29_005544</name>
</gene>
<keyword evidence="1 3" id="KW-0032">Aminotransferase</keyword>
<dbReference type="InterPro" id="IPR015424">
    <property type="entry name" value="PyrdxlP-dep_Trfase"/>
</dbReference>
<dbReference type="Pfam" id="PF00155">
    <property type="entry name" value="Aminotran_1_2"/>
    <property type="match status" value="1"/>
</dbReference>
<evidence type="ECO:0000313" key="4">
    <source>
        <dbReference type="Proteomes" id="UP000755585"/>
    </source>
</evidence>
<comment type="cofactor">
    <cofactor evidence="1">
        <name>pyridoxal 5'-phosphate</name>
        <dbReference type="ChEBI" id="CHEBI:597326"/>
    </cofactor>
</comment>
<comment type="similarity">
    <text evidence="1">Belongs to the class-I pyridoxal-phosphate-dependent aminotransferase family.</text>
</comment>
<dbReference type="PANTHER" id="PTHR43510">
    <property type="entry name" value="AMINOTRANSFERASE FUNCTION, HYPOTHETICAL (EUROFUNG)"/>
    <property type="match status" value="1"/>
</dbReference>
<dbReference type="InterPro" id="IPR015421">
    <property type="entry name" value="PyrdxlP-dep_Trfase_major"/>
</dbReference>
<dbReference type="EC" id="2.6.1.-" evidence="1"/>
<dbReference type="RefSeq" id="WP_209697239.1">
    <property type="nucleotide sequence ID" value="NZ_BAAAVU010000031.1"/>
</dbReference>
<keyword evidence="1" id="KW-0808">Transferase</keyword>
<reference evidence="3 4" key="1">
    <citation type="submission" date="2021-03" db="EMBL/GenBank/DDBJ databases">
        <title>Sequencing the genomes of 1000 actinobacteria strains.</title>
        <authorList>
            <person name="Klenk H.-P."/>
        </authorList>
    </citation>
    <scope>NUCLEOTIDE SEQUENCE [LARGE SCALE GENOMIC DNA]</scope>
    <source>
        <strain evidence="3 4">DSM 18824</strain>
    </source>
</reference>
<dbReference type="GO" id="GO:0008483">
    <property type="term" value="F:transaminase activity"/>
    <property type="evidence" value="ECO:0007669"/>
    <property type="project" value="UniProtKB-KW"/>
</dbReference>
<dbReference type="InterPro" id="IPR015422">
    <property type="entry name" value="PyrdxlP-dep_Trfase_small"/>
</dbReference>
<accession>A0ABS4US20</accession>